<dbReference type="Proteomes" id="UP000435112">
    <property type="component" value="Unassembled WGS sequence"/>
</dbReference>
<accession>A0A6A3G9C1</accession>
<protein>
    <submittedName>
        <fullName evidence="2">Uncharacterized protein</fullName>
    </submittedName>
</protein>
<feature type="transmembrane region" description="Helical" evidence="1">
    <location>
        <begin position="42"/>
        <end position="61"/>
    </location>
</feature>
<keyword evidence="1" id="KW-0812">Transmembrane</keyword>
<keyword evidence="1" id="KW-1133">Transmembrane helix</keyword>
<evidence type="ECO:0000313" key="3">
    <source>
        <dbReference type="Proteomes" id="UP000435112"/>
    </source>
</evidence>
<proteinExistence type="predicted"/>
<dbReference type="AlphaFoldDB" id="A0A6A3G9C1"/>
<evidence type="ECO:0000313" key="2">
    <source>
        <dbReference type="EMBL" id="KAE8953553.1"/>
    </source>
</evidence>
<comment type="caution">
    <text evidence="2">The sequence shown here is derived from an EMBL/GenBank/DDBJ whole genome shotgun (WGS) entry which is preliminary data.</text>
</comment>
<dbReference type="OrthoDB" id="92178at2759"/>
<organism evidence="2 3">
    <name type="scientific">Phytophthora rubi</name>
    <dbReference type="NCBI Taxonomy" id="129364"/>
    <lineage>
        <taxon>Eukaryota</taxon>
        <taxon>Sar</taxon>
        <taxon>Stramenopiles</taxon>
        <taxon>Oomycota</taxon>
        <taxon>Peronosporomycetes</taxon>
        <taxon>Peronosporales</taxon>
        <taxon>Peronosporaceae</taxon>
        <taxon>Phytophthora</taxon>
    </lineage>
</organism>
<feature type="non-terminal residue" evidence="2">
    <location>
        <position position="1"/>
    </location>
</feature>
<feature type="transmembrane region" description="Helical" evidence="1">
    <location>
        <begin position="14"/>
        <end position="35"/>
    </location>
</feature>
<gene>
    <name evidence="2" type="ORF">PR002_g32345</name>
</gene>
<dbReference type="EMBL" id="QXFU01010482">
    <property type="protein sequence ID" value="KAE8953553.1"/>
    <property type="molecule type" value="Genomic_DNA"/>
</dbReference>
<sequence>IYLLVVFQLPNRKFFATMTTMTTVTAVASMIRHLILLGSLELIFLALYLMLISCRLGVSGVRQLAFVLWSQRILLQSKFLTLTLMILGFPLEHYGNGIIFRLRSG</sequence>
<keyword evidence="1" id="KW-0472">Membrane</keyword>
<name>A0A6A3G9C1_9STRA</name>
<reference evidence="2 3" key="1">
    <citation type="submission" date="2018-09" db="EMBL/GenBank/DDBJ databases">
        <title>Genomic investigation of the strawberry pathogen Phytophthora fragariae indicates pathogenicity is determined by transcriptional variation in three key races.</title>
        <authorList>
            <person name="Adams T.M."/>
            <person name="Armitage A.D."/>
            <person name="Sobczyk M.K."/>
            <person name="Bates H.J."/>
            <person name="Dunwell J.M."/>
            <person name="Nellist C.F."/>
            <person name="Harrison R.J."/>
        </authorList>
    </citation>
    <scope>NUCLEOTIDE SEQUENCE [LARGE SCALE GENOMIC DNA]</scope>
    <source>
        <strain evidence="2 3">SCRP324</strain>
    </source>
</reference>
<evidence type="ECO:0000256" key="1">
    <source>
        <dbReference type="SAM" id="Phobius"/>
    </source>
</evidence>